<evidence type="ECO:0000313" key="2">
    <source>
        <dbReference type="Proteomes" id="UP001642464"/>
    </source>
</evidence>
<dbReference type="Gene3D" id="6.10.140.2220">
    <property type="match status" value="1"/>
</dbReference>
<dbReference type="PANTHER" id="PTHR10237">
    <property type="entry name" value="DEFORMED EPIDERMAL AUTOREGULATORY FACTOR 1 HOMOLOG SUPPRESSIN"/>
    <property type="match status" value="1"/>
</dbReference>
<dbReference type="InterPro" id="IPR002893">
    <property type="entry name" value="Znf_MYND"/>
</dbReference>
<name>A0ABP0NH21_9DINO</name>
<sequence>MAPLDWDKAGEVVDPADFEDEEDSTAREVLDMAFSKMDPKKKQGYVEQLQKVQLAPEKRGPPIPQAREEELLAKGSKATQEEIEELLDLRRQRWGNAAGGRKGTGSCRACGTAAAQPFQCGTCKSVRYCSPECQKSHWKEHKKKCRQRLRVQICVLSDFA</sequence>
<dbReference type="SUPFAM" id="SSF144232">
    <property type="entry name" value="HIT/MYND zinc finger-like"/>
    <property type="match status" value="1"/>
</dbReference>
<accession>A0ABP0NH21</accession>
<organism evidence="1 2">
    <name type="scientific">Durusdinium trenchii</name>
    <dbReference type="NCBI Taxonomy" id="1381693"/>
    <lineage>
        <taxon>Eukaryota</taxon>
        <taxon>Sar</taxon>
        <taxon>Alveolata</taxon>
        <taxon>Dinophyceae</taxon>
        <taxon>Suessiales</taxon>
        <taxon>Symbiodiniaceae</taxon>
        <taxon>Durusdinium</taxon>
    </lineage>
</organism>
<dbReference type="PROSITE" id="PS01360">
    <property type="entry name" value="ZF_MYND_1"/>
    <property type="match status" value="1"/>
</dbReference>
<dbReference type="EMBL" id="CAXAMM010028446">
    <property type="protein sequence ID" value="CAK9062849.1"/>
    <property type="molecule type" value="Genomic_DNA"/>
</dbReference>
<dbReference type="Pfam" id="PF01753">
    <property type="entry name" value="zf-MYND"/>
    <property type="match status" value="1"/>
</dbReference>
<reference evidence="1 2" key="1">
    <citation type="submission" date="2024-02" db="EMBL/GenBank/DDBJ databases">
        <authorList>
            <person name="Chen Y."/>
            <person name="Shah S."/>
            <person name="Dougan E. K."/>
            <person name="Thang M."/>
            <person name="Chan C."/>
        </authorList>
    </citation>
    <scope>NUCLEOTIDE SEQUENCE [LARGE SCALE GENOMIC DNA]</scope>
</reference>
<gene>
    <name evidence="1" type="ORF">SCF082_LOCUS32660</name>
</gene>
<dbReference type="InterPro" id="IPR024119">
    <property type="entry name" value="TF_DEAF-1"/>
</dbReference>
<proteinExistence type="predicted"/>
<dbReference type="Proteomes" id="UP001642464">
    <property type="component" value="Unassembled WGS sequence"/>
</dbReference>
<dbReference type="PANTHER" id="PTHR10237:SF14">
    <property type="entry name" value="MYND-TYPE DOMAIN-CONTAINING PROTEIN"/>
    <property type="match status" value="1"/>
</dbReference>
<comment type="caution">
    <text evidence="1">The sequence shown here is derived from an EMBL/GenBank/DDBJ whole genome shotgun (WGS) entry which is preliminary data.</text>
</comment>
<evidence type="ECO:0000313" key="1">
    <source>
        <dbReference type="EMBL" id="CAK9062849.1"/>
    </source>
</evidence>
<keyword evidence="2" id="KW-1185">Reference proteome</keyword>
<protein>
    <submittedName>
        <fullName evidence="1">Uncharacterized protein</fullName>
    </submittedName>
</protein>
<dbReference type="PROSITE" id="PS50865">
    <property type="entry name" value="ZF_MYND_2"/>
    <property type="match status" value="1"/>
</dbReference>